<dbReference type="Pfam" id="PF13469">
    <property type="entry name" value="Sulfotransfer_3"/>
    <property type="match status" value="1"/>
</dbReference>
<reference evidence="2" key="1">
    <citation type="submission" date="2020-02" db="EMBL/GenBank/DDBJ databases">
        <authorList>
            <person name="Meier V. D."/>
        </authorList>
    </citation>
    <scope>NUCLEOTIDE SEQUENCE</scope>
    <source>
        <strain evidence="2">AVDCRST_MAG86</strain>
    </source>
</reference>
<dbReference type="EMBL" id="CADCWP010000225">
    <property type="protein sequence ID" value="CAA9579047.1"/>
    <property type="molecule type" value="Genomic_DNA"/>
</dbReference>
<dbReference type="AlphaFoldDB" id="A0A6J4VJD4"/>
<name>A0A6J4VJD4_9DEIN</name>
<dbReference type="InterPro" id="IPR037359">
    <property type="entry name" value="NST/OST"/>
</dbReference>
<accession>A0A6J4VJD4</accession>
<proteinExistence type="predicted"/>
<evidence type="ECO:0000256" key="1">
    <source>
        <dbReference type="ARBA" id="ARBA00022679"/>
    </source>
</evidence>
<dbReference type="GO" id="GO:0008146">
    <property type="term" value="F:sulfotransferase activity"/>
    <property type="evidence" value="ECO:0007669"/>
    <property type="project" value="InterPro"/>
</dbReference>
<dbReference type="PANTHER" id="PTHR10605">
    <property type="entry name" value="HEPARAN SULFATE SULFOTRANSFERASE"/>
    <property type="match status" value="1"/>
</dbReference>
<organism evidence="2">
    <name type="scientific">uncultured Truepera sp</name>
    <dbReference type="NCBI Taxonomy" id="543023"/>
    <lineage>
        <taxon>Bacteria</taxon>
        <taxon>Thermotogati</taxon>
        <taxon>Deinococcota</taxon>
        <taxon>Deinococci</taxon>
        <taxon>Trueperales</taxon>
        <taxon>Trueperaceae</taxon>
        <taxon>Truepera</taxon>
        <taxon>environmental samples</taxon>
    </lineage>
</organism>
<dbReference type="InterPro" id="IPR027417">
    <property type="entry name" value="P-loop_NTPase"/>
</dbReference>
<dbReference type="SUPFAM" id="SSF52540">
    <property type="entry name" value="P-loop containing nucleoside triphosphate hydrolases"/>
    <property type="match status" value="1"/>
</dbReference>
<keyword evidence="1 2" id="KW-0808">Transferase</keyword>
<dbReference type="PANTHER" id="PTHR10605:SF56">
    <property type="entry name" value="BIFUNCTIONAL HEPARAN SULFATE N-DEACETYLASE_N-SULFOTRANSFERASE"/>
    <property type="match status" value="1"/>
</dbReference>
<dbReference type="Gene3D" id="3.40.50.300">
    <property type="entry name" value="P-loop containing nucleotide triphosphate hydrolases"/>
    <property type="match status" value="1"/>
</dbReference>
<sequence length="308" mass="35516">MPTFLIIGATKGGTTSLYNYLRQHPDVYMPDMVKEPRFFVVGDREFVRENGPEGWRPGGHVTTLAEYQALFHGATTQRARGEASPQYLYYPDVPGRIRAYIPDVEVIVILRDPVARAYSAFLHQTRDGVEPCTNFAAALQDESRRIQEGWSPLYHYRAQGFYYEQLSRYYRLFPPKKIHVYLYDDLRRDPLGLVQNMFGALGVDPTFRPATEVQHNVSGVPKSRRLHHMYMFLKGSNRSSVKSFGKRLLPRTLRATLRENAVQQLQKNLVKPSLDPDVREVLREGFRADILKLQELIGRDLSRWLGEA</sequence>
<protein>
    <submittedName>
        <fullName evidence="2">Sulfotransferase</fullName>
    </submittedName>
</protein>
<evidence type="ECO:0000313" key="2">
    <source>
        <dbReference type="EMBL" id="CAA9579047.1"/>
    </source>
</evidence>
<gene>
    <name evidence="2" type="ORF">AVDCRST_MAG86-2563</name>
</gene>